<dbReference type="SUPFAM" id="SSF49265">
    <property type="entry name" value="Fibronectin type III"/>
    <property type="match status" value="3"/>
</dbReference>
<keyword evidence="5" id="KW-1185">Reference proteome</keyword>
<dbReference type="InterPro" id="IPR003961">
    <property type="entry name" value="FN3_dom"/>
</dbReference>
<protein>
    <recommendedName>
        <fullName evidence="3">Fibronectin type-III domain-containing protein</fullName>
    </recommendedName>
</protein>
<dbReference type="PANTHER" id="PTHR13817:SF73">
    <property type="entry name" value="FIBRONECTIN TYPE-III DOMAIN-CONTAINING PROTEIN"/>
    <property type="match status" value="1"/>
</dbReference>
<organism evidence="4 5">
    <name type="scientific">Corallococcus exiguus</name>
    <dbReference type="NCBI Taxonomy" id="83462"/>
    <lineage>
        <taxon>Bacteria</taxon>
        <taxon>Pseudomonadati</taxon>
        <taxon>Myxococcota</taxon>
        <taxon>Myxococcia</taxon>
        <taxon>Myxococcales</taxon>
        <taxon>Cystobacterineae</taxon>
        <taxon>Myxococcaceae</taxon>
        <taxon>Corallococcus</taxon>
    </lineage>
</organism>
<dbReference type="Proteomes" id="UP000537825">
    <property type="component" value="Unassembled WGS sequence"/>
</dbReference>
<dbReference type="EMBL" id="JAAAPK010000004">
    <property type="protein sequence ID" value="NBC41684.1"/>
    <property type="molecule type" value="Genomic_DNA"/>
</dbReference>
<name>A0A7X5BSA7_9BACT</name>
<dbReference type="PROSITE" id="PS50853">
    <property type="entry name" value="FN3"/>
    <property type="match status" value="3"/>
</dbReference>
<evidence type="ECO:0000313" key="4">
    <source>
        <dbReference type="EMBL" id="NBC41684.1"/>
    </source>
</evidence>
<sequence>MRTALLFLTTTLIGVGTLGCGAEPSSAVTVQKQAIAAPSGVTAVAGIREMTVSWRYTPDGTGSPLASFEVVATPGGARVVTGPTARSTVVTGLANGTTYKFTVTPILTDGTRQTSSTSASVRTFDVPTSPYWLTYRAGDQQVELNWNTSSNGGQPIQGYTVTASPGGQTYLSTGPSLVVTGLTNEQPYTFTVVATNAVGSSLPSYSTGPLRPAALPSAPQSVTATAGIRYATVRWTAPTSNGGAAISGYVITTQPGGLTQLVGSTVTSATIGGLANGVTYTFDVAAQNSTGTGTAATSSAVTTPSLPSAPINLTGVFHQGNLELDWRPPASDGGAPVTYYRLTSTPAGAERTVPANLLVASISGLALETPYTFTVSALSGVGEGPPASFGPVITRPQPRAPTDVRVTSTVQGAVVLWNPATAPAGDAVTEYQVTASPGGGSVTVPAGTHIATVPGLVSGNTYRRGSRITVRRWRSRRPGRMSSRRTTRAPPSRGATRMTTAPAPPWPRRTWRAWQR</sequence>
<evidence type="ECO:0000313" key="5">
    <source>
        <dbReference type="Proteomes" id="UP000537825"/>
    </source>
</evidence>
<dbReference type="InterPro" id="IPR050964">
    <property type="entry name" value="Striated_Muscle_Regulatory"/>
</dbReference>
<comment type="caution">
    <text evidence="4">The sequence shown here is derived from an EMBL/GenBank/DDBJ whole genome shotgun (WGS) entry which is preliminary data.</text>
</comment>
<dbReference type="InterPro" id="IPR013783">
    <property type="entry name" value="Ig-like_fold"/>
</dbReference>
<dbReference type="Pfam" id="PF00041">
    <property type="entry name" value="fn3"/>
    <property type="match status" value="4"/>
</dbReference>
<dbReference type="PROSITE" id="PS51257">
    <property type="entry name" value="PROKAR_LIPOPROTEIN"/>
    <property type="match status" value="1"/>
</dbReference>
<feature type="compositionally biased region" description="Basic residues" evidence="2">
    <location>
        <begin position="475"/>
        <end position="487"/>
    </location>
</feature>
<dbReference type="SMART" id="SM00060">
    <property type="entry name" value="FN3"/>
    <property type="match status" value="5"/>
</dbReference>
<dbReference type="AlphaFoldDB" id="A0A7X5BSA7"/>
<gene>
    <name evidence="4" type="ORF">GTZ93_17910</name>
</gene>
<proteinExistence type="predicted"/>
<feature type="domain" description="Fibronectin type-III" evidence="3">
    <location>
        <begin position="307"/>
        <end position="397"/>
    </location>
</feature>
<feature type="domain" description="Fibronectin type-III" evidence="3">
    <location>
        <begin position="126"/>
        <end position="214"/>
    </location>
</feature>
<feature type="domain" description="Fibronectin type-III" evidence="3">
    <location>
        <begin position="215"/>
        <end position="306"/>
    </location>
</feature>
<feature type="compositionally biased region" description="Low complexity" evidence="2">
    <location>
        <begin position="488"/>
        <end position="501"/>
    </location>
</feature>
<evidence type="ECO:0000256" key="2">
    <source>
        <dbReference type="SAM" id="MobiDB-lite"/>
    </source>
</evidence>
<reference evidence="4 5" key="1">
    <citation type="submission" date="2020-01" db="EMBL/GenBank/DDBJ databases">
        <title>The draft genome sequence of Corallococcus exiguus DSM 14696.</title>
        <authorList>
            <person name="Zhang X."/>
            <person name="Zhu H."/>
        </authorList>
    </citation>
    <scope>NUCLEOTIDE SEQUENCE [LARGE SCALE GENOMIC DNA]</scope>
    <source>
        <strain evidence="4 5">DSM 14696</strain>
    </source>
</reference>
<dbReference type="PANTHER" id="PTHR13817">
    <property type="entry name" value="TITIN"/>
    <property type="match status" value="1"/>
</dbReference>
<dbReference type="Gene3D" id="2.60.40.10">
    <property type="entry name" value="Immunoglobulins"/>
    <property type="match status" value="5"/>
</dbReference>
<dbReference type="CDD" id="cd00063">
    <property type="entry name" value="FN3"/>
    <property type="match status" value="4"/>
</dbReference>
<keyword evidence="1" id="KW-0677">Repeat</keyword>
<evidence type="ECO:0000256" key="1">
    <source>
        <dbReference type="ARBA" id="ARBA00022737"/>
    </source>
</evidence>
<feature type="region of interest" description="Disordered" evidence="2">
    <location>
        <begin position="475"/>
        <end position="516"/>
    </location>
</feature>
<evidence type="ECO:0000259" key="3">
    <source>
        <dbReference type="PROSITE" id="PS50853"/>
    </source>
</evidence>
<dbReference type="InterPro" id="IPR036116">
    <property type="entry name" value="FN3_sf"/>
</dbReference>
<accession>A0A7X5BSA7</accession>